<sequence>MGARKLSSFMPAELTCTSTSLFRKIGGCRCGQVRRTFRNRRHSKEREMSSSVPKLSSASPRYSEPHQAIDEEPGGSWGESARSIEEIVRERVAEQMKEKTAEMEAELADCKLKCEELEKQLKLKMEEIEVVRRKLDEERLDMLETKRKLEEDRADIRKQREKLMKREQSVILGRAGTRPKLQFSLNKT</sequence>
<dbReference type="InterPro" id="IPR033371">
    <property type="entry name" value="ARGLU1"/>
</dbReference>
<protein>
    <submittedName>
        <fullName evidence="5">BMERB domain-containing protein</fullName>
    </submittedName>
</protein>
<accession>A0A183IH07</accession>
<evidence type="ECO:0000313" key="3">
    <source>
        <dbReference type="EMBL" id="VDO99305.1"/>
    </source>
</evidence>
<organism evidence="5">
    <name type="scientific">Soboliphyme baturini</name>
    <dbReference type="NCBI Taxonomy" id="241478"/>
    <lineage>
        <taxon>Eukaryota</taxon>
        <taxon>Metazoa</taxon>
        <taxon>Ecdysozoa</taxon>
        <taxon>Nematoda</taxon>
        <taxon>Enoplea</taxon>
        <taxon>Dorylaimia</taxon>
        <taxon>Dioctophymatida</taxon>
        <taxon>Dioctophymatoidea</taxon>
        <taxon>Soboliphymatidae</taxon>
        <taxon>Soboliphyme</taxon>
    </lineage>
</organism>
<feature type="region of interest" description="Disordered" evidence="2">
    <location>
        <begin position="39"/>
        <end position="81"/>
    </location>
</feature>
<keyword evidence="4" id="KW-1185">Reference proteome</keyword>
<dbReference type="AlphaFoldDB" id="A0A183IH07"/>
<evidence type="ECO:0000313" key="4">
    <source>
        <dbReference type="Proteomes" id="UP000270296"/>
    </source>
</evidence>
<keyword evidence="1" id="KW-0175">Coiled coil</keyword>
<evidence type="ECO:0000256" key="2">
    <source>
        <dbReference type="SAM" id="MobiDB-lite"/>
    </source>
</evidence>
<dbReference type="EMBL" id="UZAM01007466">
    <property type="protein sequence ID" value="VDO99305.1"/>
    <property type="molecule type" value="Genomic_DNA"/>
</dbReference>
<reference evidence="5" key="1">
    <citation type="submission" date="2016-06" db="UniProtKB">
        <authorList>
            <consortium name="WormBaseParasite"/>
        </authorList>
    </citation>
    <scope>IDENTIFICATION</scope>
</reference>
<gene>
    <name evidence="3" type="ORF">SBAD_LOCUS2902</name>
</gene>
<reference evidence="3 4" key="2">
    <citation type="submission" date="2018-11" db="EMBL/GenBank/DDBJ databases">
        <authorList>
            <consortium name="Pathogen Informatics"/>
        </authorList>
    </citation>
    <scope>NUCLEOTIDE SEQUENCE [LARGE SCALE GENOMIC DNA]</scope>
</reference>
<evidence type="ECO:0000313" key="5">
    <source>
        <dbReference type="WBParaSite" id="SBAD_0000304101-mRNA-1"/>
    </source>
</evidence>
<proteinExistence type="predicted"/>
<name>A0A183IH07_9BILA</name>
<dbReference type="Pfam" id="PF15346">
    <property type="entry name" value="ARGLU"/>
    <property type="match status" value="1"/>
</dbReference>
<feature type="compositionally biased region" description="Low complexity" evidence="2">
    <location>
        <begin position="49"/>
        <end position="59"/>
    </location>
</feature>
<dbReference type="Proteomes" id="UP000270296">
    <property type="component" value="Unassembled WGS sequence"/>
</dbReference>
<feature type="coiled-coil region" evidence="1">
    <location>
        <begin position="89"/>
        <end position="166"/>
    </location>
</feature>
<dbReference type="OrthoDB" id="5862042at2759"/>
<evidence type="ECO:0000256" key="1">
    <source>
        <dbReference type="SAM" id="Coils"/>
    </source>
</evidence>
<dbReference type="WBParaSite" id="SBAD_0000304101-mRNA-1">
    <property type="protein sequence ID" value="SBAD_0000304101-mRNA-1"/>
    <property type="gene ID" value="SBAD_0000304101"/>
</dbReference>